<dbReference type="GO" id="GO:0003682">
    <property type="term" value="F:chromatin binding"/>
    <property type="evidence" value="ECO:0007669"/>
    <property type="project" value="TreeGrafter"/>
</dbReference>
<dbReference type="AlphaFoldDB" id="A0A0D3C5G3"/>
<reference evidence="3 4" key="1">
    <citation type="journal article" date="2014" name="Genome Biol.">
        <title>Transcriptome and methylome profiling reveals relics of genome dominance in the mesopolyploid Brassica oleracea.</title>
        <authorList>
            <person name="Parkin I.A."/>
            <person name="Koh C."/>
            <person name="Tang H."/>
            <person name="Robinson S.J."/>
            <person name="Kagale S."/>
            <person name="Clarke W.E."/>
            <person name="Town C.D."/>
            <person name="Nixon J."/>
            <person name="Krishnakumar V."/>
            <person name="Bidwell S.L."/>
            <person name="Denoeud F."/>
            <person name="Belcram H."/>
            <person name="Links M.G."/>
            <person name="Just J."/>
            <person name="Clarke C."/>
            <person name="Bender T."/>
            <person name="Huebert T."/>
            <person name="Mason A.S."/>
            <person name="Pires J.C."/>
            <person name="Barker G."/>
            <person name="Moore J."/>
            <person name="Walley P.G."/>
            <person name="Manoli S."/>
            <person name="Batley J."/>
            <person name="Edwards D."/>
            <person name="Nelson M.N."/>
            <person name="Wang X."/>
            <person name="Paterson A.H."/>
            <person name="King G."/>
            <person name="Bancroft I."/>
            <person name="Chalhoub B."/>
            <person name="Sharpe A.G."/>
        </authorList>
    </citation>
    <scope>NUCLEOTIDE SEQUENCE</scope>
    <source>
        <strain evidence="3 4">cv. TO1000</strain>
    </source>
</reference>
<dbReference type="GO" id="GO:0006261">
    <property type="term" value="P:DNA-templated DNA replication"/>
    <property type="evidence" value="ECO:0007669"/>
    <property type="project" value="TreeGrafter"/>
</dbReference>
<reference evidence="3" key="2">
    <citation type="submission" date="2015-03" db="UniProtKB">
        <authorList>
            <consortium name="EnsemblPlants"/>
        </authorList>
    </citation>
    <scope>IDENTIFICATION</scope>
</reference>
<dbReference type="PANTHER" id="PTHR13489">
    <property type="entry name" value="MINI-CHROMOSOME MAINTENANCE COMPLEX-BINDING PROTEIN"/>
    <property type="match status" value="1"/>
</dbReference>
<evidence type="ECO:0000256" key="1">
    <source>
        <dbReference type="ARBA" id="ARBA00004123"/>
    </source>
</evidence>
<dbReference type="eggNOG" id="KOG2545">
    <property type="taxonomic scope" value="Eukaryota"/>
</dbReference>
<dbReference type="KEGG" id="boe:106337455"/>
<dbReference type="Proteomes" id="UP000032141">
    <property type="component" value="Chromosome C4"/>
</dbReference>
<evidence type="ECO:0000313" key="3">
    <source>
        <dbReference type="EnsemblPlants" id="Bo4g190280.1"/>
    </source>
</evidence>
<dbReference type="Pfam" id="PF09739">
    <property type="entry name" value="MCM_bind"/>
    <property type="match status" value="1"/>
</dbReference>
<dbReference type="STRING" id="109376.A0A0D3C5G3"/>
<evidence type="ECO:0008006" key="5">
    <source>
        <dbReference type="Google" id="ProtNLM"/>
    </source>
</evidence>
<evidence type="ECO:0000256" key="2">
    <source>
        <dbReference type="ARBA" id="ARBA00023242"/>
    </source>
</evidence>
<proteinExistence type="predicted"/>
<protein>
    <recommendedName>
        <fullName evidence="5">Mini-chromosome maintenance complex-binding protein</fullName>
    </recommendedName>
</protein>
<dbReference type="GO" id="GO:0005634">
    <property type="term" value="C:nucleus"/>
    <property type="evidence" value="ECO:0007669"/>
    <property type="project" value="UniProtKB-SubCell"/>
</dbReference>
<dbReference type="RefSeq" id="XP_013632016.1">
    <property type="nucleotide sequence ID" value="XM_013776562.1"/>
</dbReference>
<dbReference type="InterPro" id="IPR019140">
    <property type="entry name" value="MCM_complex-bd"/>
</dbReference>
<organism evidence="3 4">
    <name type="scientific">Brassica oleracea var. oleracea</name>
    <dbReference type="NCBI Taxonomy" id="109376"/>
    <lineage>
        <taxon>Eukaryota</taxon>
        <taxon>Viridiplantae</taxon>
        <taxon>Streptophyta</taxon>
        <taxon>Embryophyta</taxon>
        <taxon>Tracheophyta</taxon>
        <taxon>Spermatophyta</taxon>
        <taxon>Magnoliopsida</taxon>
        <taxon>eudicotyledons</taxon>
        <taxon>Gunneridae</taxon>
        <taxon>Pentapetalae</taxon>
        <taxon>rosids</taxon>
        <taxon>malvids</taxon>
        <taxon>Brassicales</taxon>
        <taxon>Brassicaceae</taxon>
        <taxon>Brassiceae</taxon>
        <taxon>Brassica</taxon>
    </lineage>
</organism>
<dbReference type="OMA" id="EEHTEMI"/>
<evidence type="ECO:0000313" key="4">
    <source>
        <dbReference type="Proteomes" id="UP000032141"/>
    </source>
</evidence>
<keyword evidence="4" id="KW-1185">Reference proteome</keyword>
<dbReference type="HOGENOM" id="CLU_029811_0_0_1"/>
<dbReference type="PANTHER" id="PTHR13489:SF0">
    <property type="entry name" value="MINI-CHROMOSOME MAINTENANCE COMPLEX-BINDING PROTEIN"/>
    <property type="match status" value="1"/>
</dbReference>
<sequence>MGGPAYDCLTNPLGAVRFSFGNALSSGYDPASSHGKDWGVVDLFRHYFSDESAITQVPILDLSSIKWVQPNTLVRFRGMIQDMLGNEFYAGAYKDDSTWRTNKYSDVSQFPDGPSSETQVWERRLLYCVPVPGRNQWTECSSIELKNRFLDLTGQNREKRARVDEEMTDSIDSNTLEAGLNGSPFKKLKAGEGTSSASECQLPMTDGVPQSCVIPPATSTDSLPCLLKVYDSPESDLKLNDVVEFLGVLTFDPNTMMDMDSPGDNSDDFSEAESVQMPSGKVPRLHCLIHRKLETQHFLHSSSLLTELKSPQMFKEIRESLMKHLTGLLGNDHIAAELLLLHLLSKVHGRVDNVAVGKLSLNLTHLNKESMSIFGTQLRDALKSLLPFTQSIPLTIEYLNTASLGPKKDYGTNRLVPGVLQVADGTHLILDETELQPGTLNSVGVENANLLKNLLECQKVEYDFQYYKMEMATDAQMLIFSEGKSNIMPADMVLPFQPSQVNPLQVITPETAQAWRCYLATCKSLSHSIGQELQQVLENDLVAARQTDRSLGSQDLSRLLTMARMMSVSYGETSLSLEHWQMVLELERLRKERLK</sequence>
<dbReference type="Gramene" id="Bo4g190280.1">
    <property type="protein sequence ID" value="Bo4g190280.1"/>
    <property type="gene ID" value="Bo4g190280"/>
</dbReference>
<dbReference type="GeneID" id="106337455"/>
<dbReference type="OrthoDB" id="329666at2759"/>
<dbReference type="EnsemblPlants" id="Bo4g190280.1">
    <property type="protein sequence ID" value="Bo4g190280.1"/>
    <property type="gene ID" value="Bo4g190280"/>
</dbReference>
<accession>A0A0D3C5G3</accession>
<comment type="subcellular location">
    <subcellularLocation>
        <location evidence="1">Nucleus</location>
    </subcellularLocation>
</comment>
<keyword evidence="2" id="KW-0539">Nucleus</keyword>
<name>A0A0D3C5G3_BRAOL</name>